<evidence type="ECO:0000313" key="3">
    <source>
        <dbReference type="EMBL" id="CAD8430820.1"/>
    </source>
</evidence>
<feature type="region of interest" description="Disordered" evidence="1">
    <location>
        <begin position="232"/>
        <end position="251"/>
    </location>
</feature>
<organism evidence="2">
    <name type="scientific">Amorphochlora amoebiformis</name>
    <dbReference type="NCBI Taxonomy" id="1561963"/>
    <lineage>
        <taxon>Eukaryota</taxon>
        <taxon>Sar</taxon>
        <taxon>Rhizaria</taxon>
        <taxon>Cercozoa</taxon>
        <taxon>Chlorarachniophyceae</taxon>
        <taxon>Amorphochlora</taxon>
    </lineage>
</organism>
<name>A0A6T6S121_9EUKA</name>
<dbReference type="EMBL" id="HBEM01001915">
    <property type="protein sequence ID" value="CAD8430820.1"/>
    <property type="molecule type" value="Transcribed_RNA"/>
</dbReference>
<sequence length="291" mass="33214">MALESKRDDKSLPKDAVDPSEIFQKFSDHSFWVKAQLESLHSKLSLSEGVVQSFQHQISGLKEEIKYLKRVISDRKRSAAQIAAEKEEKETEVNALRASRLKPSLQKPTRPKLSRTRRPVGRAPKGKRWDYDLGKWVEKESVSPTEDFSNKSNGVGSRNLRKAVQSKRLYRRVGGRGMVTRAVHRLVYTENKDSGTLRKYSADSRSSPRSTKRLRLDMDGIQLLPLEPVAPSPSYYKRPRGAPPKGKTWNYRTGEWVDDLDDEESSVNNSLAEKEYLETKKMMMLETGMSA</sequence>
<feature type="compositionally biased region" description="Basic residues" evidence="1">
    <location>
        <begin position="109"/>
        <end position="126"/>
    </location>
</feature>
<evidence type="ECO:0000256" key="1">
    <source>
        <dbReference type="SAM" id="MobiDB-lite"/>
    </source>
</evidence>
<reference evidence="2" key="1">
    <citation type="submission" date="2021-01" db="EMBL/GenBank/DDBJ databases">
        <authorList>
            <person name="Corre E."/>
            <person name="Pelletier E."/>
            <person name="Niang G."/>
            <person name="Scheremetjew M."/>
            <person name="Finn R."/>
            <person name="Kale V."/>
            <person name="Holt S."/>
            <person name="Cochrane G."/>
            <person name="Meng A."/>
            <person name="Brown T."/>
            <person name="Cohen L."/>
        </authorList>
    </citation>
    <scope>NUCLEOTIDE SEQUENCE</scope>
    <source>
        <strain evidence="2">CCMP2058</strain>
    </source>
</reference>
<evidence type="ECO:0000313" key="2">
    <source>
        <dbReference type="EMBL" id="CAD8430802.1"/>
    </source>
</evidence>
<accession>A0A6T6S121</accession>
<dbReference type="AlphaFoldDB" id="A0A6T6S121"/>
<proteinExistence type="predicted"/>
<feature type="region of interest" description="Disordered" evidence="1">
    <location>
        <begin position="93"/>
        <end position="126"/>
    </location>
</feature>
<gene>
    <name evidence="2" type="ORF">LAMO00422_LOCUS1367</name>
    <name evidence="3" type="ORF">LAMO00422_LOCUS1377</name>
</gene>
<protein>
    <submittedName>
        <fullName evidence="2">Uncharacterized protein</fullName>
    </submittedName>
</protein>
<dbReference type="EMBL" id="HBEM01001904">
    <property type="protein sequence ID" value="CAD8430802.1"/>
    <property type="molecule type" value="Transcribed_RNA"/>
</dbReference>